<feature type="domain" description="DUF4062" evidence="2">
    <location>
        <begin position="2"/>
        <end position="83"/>
    </location>
</feature>
<proteinExistence type="predicted"/>
<dbReference type="AlphaFoldDB" id="A0A1G7SSD0"/>
<dbReference type="EMBL" id="FNCE01000007">
    <property type="protein sequence ID" value="SDG25997.1"/>
    <property type="molecule type" value="Genomic_DNA"/>
</dbReference>
<dbReference type="InterPro" id="IPR025139">
    <property type="entry name" value="DUF4062"/>
</dbReference>
<dbReference type="RefSeq" id="WP_143006255.1">
    <property type="nucleotide sequence ID" value="NZ_FNCE01000007.1"/>
</dbReference>
<feature type="region of interest" description="Disordered" evidence="1">
    <location>
        <begin position="314"/>
        <end position="337"/>
    </location>
</feature>
<reference evidence="3 4" key="1">
    <citation type="submission" date="2016-10" db="EMBL/GenBank/DDBJ databases">
        <authorList>
            <person name="de Groot N.N."/>
        </authorList>
    </citation>
    <scope>NUCLEOTIDE SEQUENCE [LARGE SCALE GENOMIC DNA]</scope>
    <source>
        <strain evidence="3 4">DSM 25584</strain>
    </source>
</reference>
<evidence type="ECO:0000313" key="4">
    <source>
        <dbReference type="Proteomes" id="UP000199415"/>
    </source>
</evidence>
<gene>
    <name evidence="3" type="ORF">SAMN05216241_107133</name>
</gene>
<dbReference type="STRING" id="1082479.SAMN05216241_107133"/>
<sequence>MKVFISSVMAGMEEHRDAADRAARALGHEVIRAEDFGARPESPQVACLAGVREADAVILIMGARYGALQPSGLSPTHEEYREARERRPVLVMVESGAEHDLQQEQFLSEVRDWEMGHYTGSFTTPDELRDAVTNALHSFELAHATGSVDPDEMLQRATDLLPEPNANVSTGQAQLAVALSGGPYQSVLRPAELEAEELKDYLQRAALFGDAAVFTPKHGTQTEIKGDTLIMKQTDRSIFLTETGSCLYVTDIPRSSRGLPVIVEEDIRELINGVLCFGDVALDYIDRVKRLSHVTIATRILGAEHLGWRTRAEHERNPNHVQMGHPTGAARKPVSLSPPHVPRAALRHDAGRIVEDLVVRLRQGFR</sequence>
<dbReference type="Proteomes" id="UP000199415">
    <property type="component" value="Unassembled WGS sequence"/>
</dbReference>
<evidence type="ECO:0000259" key="2">
    <source>
        <dbReference type="Pfam" id="PF13271"/>
    </source>
</evidence>
<organism evidence="3 4">
    <name type="scientific">Limimonas halophila</name>
    <dbReference type="NCBI Taxonomy" id="1082479"/>
    <lineage>
        <taxon>Bacteria</taxon>
        <taxon>Pseudomonadati</taxon>
        <taxon>Pseudomonadota</taxon>
        <taxon>Alphaproteobacteria</taxon>
        <taxon>Rhodospirillales</taxon>
        <taxon>Rhodovibrionaceae</taxon>
        <taxon>Limimonas</taxon>
    </lineage>
</organism>
<evidence type="ECO:0000256" key="1">
    <source>
        <dbReference type="SAM" id="MobiDB-lite"/>
    </source>
</evidence>
<evidence type="ECO:0000313" key="3">
    <source>
        <dbReference type="EMBL" id="SDG25997.1"/>
    </source>
</evidence>
<keyword evidence="4" id="KW-1185">Reference proteome</keyword>
<dbReference type="OrthoDB" id="5951860at2"/>
<protein>
    <recommendedName>
        <fullName evidence="2">DUF4062 domain-containing protein</fullName>
    </recommendedName>
</protein>
<name>A0A1G7SSD0_9PROT</name>
<dbReference type="Pfam" id="PF13271">
    <property type="entry name" value="DUF4062"/>
    <property type="match status" value="1"/>
</dbReference>
<accession>A0A1G7SSD0</accession>